<name>R7VH27_CAPTE</name>
<reference evidence="1 3" key="2">
    <citation type="journal article" date="2013" name="Nature">
        <title>Insights into bilaterian evolution from three spiralian genomes.</title>
        <authorList>
            <person name="Simakov O."/>
            <person name="Marletaz F."/>
            <person name="Cho S.J."/>
            <person name="Edsinger-Gonzales E."/>
            <person name="Havlak P."/>
            <person name="Hellsten U."/>
            <person name="Kuo D.H."/>
            <person name="Larsson T."/>
            <person name="Lv J."/>
            <person name="Arendt D."/>
            <person name="Savage R."/>
            <person name="Osoegawa K."/>
            <person name="de Jong P."/>
            <person name="Grimwood J."/>
            <person name="Chapman J.A."/>
            <person name="Shapiro H."/>
            <person name="Aerts A."/>
            <person name="Otillar R.P."/>
            <person name="Terry A.Y."/>
            <person name="Boore J.L."/>
            <person name="Grigoriev I.V."/>
            <person name="Lindberg D.R."/>
            <person name="Seaver E.C."/>
            <person name="Weisblat D.A."/>
            <person name="Putnam N.H."/>
            <person name="Rokhsar D.S."/>
        </authorList>
    </citation>
    <scope>NUCLEOTIDE SEQUENCE</scope>
    <source>
        <strain evidence="1 3">I ESC-2004</strain>
    </source>
</reference>
<dbReference type="AlphaFoldDB" id="R7VH27"/>
<dbReference type="EMBL" id="KB292093">
    <property type="protein sequence ID" value="ELU18133.1"/>
    <property type="molecule type" value="Genomic_DNA"/>
</dbReference>
<evidence type="ECO:0000313" key="2">
    <source>
        <dbReference type="EnsemblMetazoa" id="CapteP190374"/>
    </source>
</evidence>
<protein>
    <submittedName>
        <fullName evidence="1 2">Uncharacterized protein</fullName>
    </submittedName>
</protein>
<reference evidence="3" key="1">
    <citation type="submission" date="2012-12" db="EMBL/GenBank/DDBJ databases">
        <authorList>
            <person name="Hellsten U."/>
            <person name="Grimwood J."/>
            <person name="Chapman J.A."/>
            <person name="Shapiro H."/>
            <person name="Aerts A."/>
            <person name="Otillar R.P."/>
            <person name="Terry A.Y."/>
            <person name="Boore J.L."/>
            <person name="Simakov O."/>
            <person name="Marletaz F."/>
            <person name="Cho S.-J."/>
            <person name="Edsinger-Gonzales E."/>
            <person name="Havlak P."/>
            <person name="Kuo D.-H."/>
            <person name="Larsson T."/>
            <person name="Lv J."/>
            <person name="Arendt D."/>
            <person name="Savage R."/>
            <person name="Osoegawa K."/>
            <person name="de Jong P."/>
            <person name="Lindberg D.R."/>
            <person name="Seaver E.C."/>
            <person name="Weisblat D.A."/>
            <person name="Putnam N.H."/>
            <person name="Grigoriev I.V."/>
            <person name="Rokhsar D.S."/>
        </authorList>
    </citation>
    <scope>NUCLEOTIDE SEQUENCE</scope>
    <source>
        <strain evidence="3">I ESC-2004</strain>
    </source>
</reference>
<dbReference type="EMBL" id="AMQN01016461">
    <property type="status" value="NOT_ANNOTATED_CDS"/>
    <property type="molecule type" value="Genomic_DNA"/>
</dbReference>
<dbReference type="Proteomes" id="UP000014760">
    <property type="component" value="Unassembled WGS sequence"/>
</dbReference>
<organism evidence="1">
    <name type="scientific">Capitella teleta</name>
    <name type="common">Polychaete worm</name>
    <dbReference type="NCBI Taxonomy" id="283909"/>
    <lineage>
        <taxon>Eukaryota</taxon>
        <taxon>Metazoa</taxon>
        <taxon>Spiralia</taxon>
        <taxon>Lophotrochozoa</taxon>
        <taxon>Annelida</taxon>
        <taxon>Polychaeta</taxon>
        <taxon>Sedentaria</taxon>
        <taxon>Scolecida</taxon>
        <taxon>Capitellidae</taxon>
        <taxon>Capitella</taxon>
    </lineage>
</organism>
<sequence length="183" mass="21191">MADHSRLIVDRTRDLLPLDKPSSAAISNNRKLFPILEWKSSNRSQFTVDLKTPRAPTYLPAINKRVANTPHSKHMHPIQGLGKKNMWLLSAKNLKKGRQHLYQPGCPTHPKKIYEEKSLAIEETLHRNRKKAAKVIYSRIWPYITLKHGDGSYYLPRNCADDLVRHFYGQDINIDDIDINDML</sequence>
<dbReference type="HOGENOM" id="CLU_1476501_0_0_1"/>
<dbReference type="EnsemblMetazoa" id="CapteT190374">
    <property type="protein sequence ID" value="CapteP190374"/>
    <property type="gene ID" value="CapteG190374"/>
</dbReference>
<accession>R7VH27</accession>
<evidence type="ECO:0000313" key="3">
    <source>
        <dbReference type="Proteomes" id="UP000014760"/>
    </source>
</evidence>
<evidence type="ECO:0000313" key="1">
    <source>
        <dbReference type="EMBL" id="ELU18133.1"/>
    </source>
</evidence>
<gene>
    <name evidence="1" type="ORF">CAPTEDRAFT_190374</name>
</gene>
<keyword evidence="3" id="KW-1185">Reference proteome</keyword>
<reference evidence="2" key="3">
    <citation type="submission" date="2015-06" db="UniProtKB">
        <authorList>
            <consortium name="EnsemblMetazoa"/>
        </authorList>
    </citation>
    <scope>IDENTIFICATION</scope>
</reference>
<proteinExistence type="predicted"/>